<sequence>MKAITIIEPWASLIAYGNKTVETRGCKSANAS</sequence>
<evidence type="ECO:0000313" key="2">
    <source>
        <dbReference type="Proteomes" id="UP000559117"/>
    </source>
</evidence>
<dbReference type="AlphaFoldDB" id="A0A840US42"/>
<organism evidence="1 2">
    <name type="scientific">Pectinatus brassicae</name>
    <dbReference type="NCBI Taxonomy" id="862415"/>
    <lineage>
        <taxon>Bacteria</taxon>
        <taxon>Bacillati</taxon>
        <taxon>Bacillota</taxon>
        <taxon>Negativicutes</taxon>
        <taxon>Selenomonadales</taxon>
        <taxon>Selenomonadaceae</taxon>
        <taxon>Pectinatus</taxon>
    </lineage>
</organism>
<reference evidence="1 2" key="1">
    <citation type="submission" date="2020-08" db="EMBL/GenBank/DDBJ databases">
        <title>Genomic Encyclopedia of Type Strains, Phase IV (KMG-IV): sequencing the most valuable type-strain genomes for metagenomic binning, comparative biology and taxonomic classification.</title>
        <authorList>
            <person name="Goeker M."/>
        </authorList>
    </citation>
    <scope>NUCLEOTIDE SEQUENCE [LARGE SCALE GENOMIC DNA]</scope>
    <source>
        <strain evidence="1 2">DSM 24661</strain>
    </source>
</reference>
<dbReference type="SUPFAM" id="SSF88697">
    <property type="entry name" value="PUA domain-like"/>
    <property type="match status" value="1"/>
</dbReference>
<dbReference type="InterPro" id="IPR015947">
    <property type="entry name" value="PUA-like_sf"/>
</dbReference>
<dbReference type="Proteomes" id="UP000559117">
    <property type="component" value="Unassembled WGS sequence"/>
</dbReference>
<accession>A0A840US42</accession>
<proteinExistence type="predicted"/>
<gene>
    <name evidence="1" type="ORF">HNR32_002730</name>
</gene>
<dbReference type="Gene3D" id="2.30.130.30">
    <property type="entry name" value="Hypothetical protein"/>
    <property type="match status" value="1"/>
</dbReference>
<name>A0A840US42_9FIRM</name>
<evidence type="ECO:0008006" key="3">
    <source>
        <dbReference type="Google" id="ProtNLM"/>
    </source>
</evidence>
<dbReference type="EMBL" id="JACHFH010000059">
    <property type="protein sequence ID" value="MBB5337568.1"/>
    <property type="molecule type" value="Genomic_DNA"/>
</dbReference>
<comment type="caution">
    <text evidence="1">The sequence shown here is derived from an EMBL/GenBank/DDBJ whole genome shotgun (WGS) entry which is preliminary data.</text>
</comment>
<evidence type="ECO:0000313" key="1">
    <source>
        <dbReference type="EMBL" id="MBB5337568.1"/>
    </source>
</evidence>
<protein>
    <recommendedName>
        <fullName evidence="3">ASCH domain-containing protein</fullName>
    </recommendedName>
</protein>
<keyword evidence="2" id="KW-1185">Reference proteome</keyword>